<sequence>MHAPFRPLLVLISLFAACLPARAEALHAVRIEQVVTLSDLVVAQSHISSLVGRDTFEIEGRLRSEPLARLFERARGTVVSRGRFERGTARPDAYLADLASGAERRQTRITFGDGRVYRLDNQPESGAKPADWVAVGGSDLVGVVDPIAATLVRAGDARDVCRRTIGIFDGVLRADLRLSPAGRGRLSARGYDGDTVVCKARLVPVSGYRAGSETLRYFSDESEIRIAFAPIGRSGVYAPVEASATTTVGTLTLETRRFEILD</sequence>
<proteinExistence type="predicted"/>
<gene>
    <name evidence="2" type="ORF">FQ775_23045</name>
</gene>
<keyword evidence="1" id="KW-0732">Signal</keyword>
<evidence type="ECO:0000256" key="1">
    <source>
        <dbReference type="SAM" id="SignalP"/>
    </source>
</evidence>
<dbReference type="EMBL" id="CP042301">
    <property type="protein sequence ID" value="QDZ03011.2"/>
    <property type="molecule type" value="Genomic_DNA"/>
</dbReference>
<name>A0A5B8L4T7_9HYPH</name>
<accession>A0A5B8L4T7</accession>
<reference evidence="2" key="1">
    <citation type="submission" date="2020-04" db="EMBL/GenBank/DDBJ databases">
        <title>Nitratireductor sp. nov. isolated from mangrove soil.</title>
        <authorList>
            <person name="Ye Y."/>
        </authorList>
    </citation>
    <scope>NUCLEOTIDE SEQUENCE</scope>
    <source>
        <strain evidence="2">SY7</strain>
    </source>
</reference>
<keyword evidence="3" id="KW-1185">Reference proteome</keyword>
<feature type="chain" id="PRO_5026050517" evidence="1">
    <location>
        <begin position="24"/>
        <end position="262"/>
    </location>
</feature>
<evidence type="ECO:0000313" key="2">
    <source>
        <dbReference type="EMBL" id="QDZ03011.2"/>
    </source>
</evidence>
<dbReference type="Proteomes" id="UP000321389">
    <property type="component" value="Chromosome"/>
</dbReference>
<protein>
    <submittedName>
        <fullName evidence="2">DUF3108 domain-containing protein</fullName>
    </submittedName>
</protein>
<evidence type="ECO:0000313" key="3">
    <source>
        <dbReference type="Proteomes" id="UP000321389"/>
    </source>
</evidence>
<feature type="signal peptide" evidence="1">
    <location>
        <begin position="1"/>
        <end position="23"/>
    </location>
</feature>
<dbReference type="InterPro" id="IPR021457">
    <property type="entry name" value="DUF3108"/>
</dbReference>
<organism evidence="2 3">
    <name type="scientific">Nitratireductor mangrovi</name>
    <dbReference type="NCBI Taxonomy" id="2599600"/>
    <lineage>
        <taxon>Bacteria</taxon>
        <taxon>Pseudomonadati</taxon>
        <taxon>Pseudomonadota</taxon>
        <taxon>Alphaproteobacteria</taxon>
        <taxon>Hyphomicrobiales</taxon>
        <taxon>Phyllobacteriaceae</taxon>
        <taxon>Nitratireductor</taxon>
    </lineage>
</organism>
<dbReference type="KEGG" id="niy:FQ775_23045"/>
<dbReference type="AlphaFoldDB" id="A0A5B8L4T7"/>
<dbReference type="Pfam" id="PF11306">
    <property type="entry name" value="DUF3108"/>
    <property type="match status" value="1"/>
</dbReference>
<dbReference type="RefSeq" id="WP_167813018.1">
    <property type="nucleotide sequence ID" value="NZ_CP042301.2"/>
</dbReference>
<dbReference type="PROSITE" id="PS51257">
    <property type="entry name" value="PROKAR_LIPOPROTEIN"/>
    <property type="match status" value="1"/>
</dbReference>